<organism evidence="2 3">
    <name type="scientific">Georgenia halophila</name>
    <dbReference type="NCBI Taxonomy" id="620889"/>
    <lineage>
        <taxon>Bacteria</taxon>
        <taxon>Bacillati</taxon>
        <taxon>Actinomycetota</taxon>
        <taxon>Actinomycetes</taxon>
        <taxon>Micrococcales</taxon>
        <taxon>Bogoriellaceae</taxon>
        <taxon>Georgenia</taxon>
    </lineage>
</organism>
<gene>
    <name evidence="2" type="ORF">GCM10023169_16710</name>
</gene>
<proteinExistence type="predicted"/>
<keyword evidence="3" id="KW-1185">Reference proteome</keyword>
<feature type="region of interest" description="Disordered" evidence="1">
    <location>
        <begin position="1"/>
        <end position="24"/>
    </location>
</feature>
<name>A0ABP8L420_9MICO</name>
<evidence type="ECO:0000256" key="1">
    <source>
        <dbReference type="SAM" id="MobiDB-lite"/>
    </source>
</evidence>
<evidence type="ECO:0000313" key="2">
    <source>
        <dbReference type="EMBL" id="GAA4422372.1"/>
    </source>
</evidence>
<protein>
    <submittedName>
        <fullName evidence="2">Uncharacterized protein</fullName>
    </submittedName>
</protein>
<evidence type="ECO:0000313" key="3">
    <source>
        <dbReference type="Proteomes" id="UP001500622"/>
    </source>
</evidence>
<reference evidence="3" key="1">
    <citation type="journal article" date="2019" name="Int. J. Syst. Evol. Microbiol.">
        <title>The Global Catalogue of Microorganisms (GCM) 10K type strain sequencing project: providing services to taxonomists for standard genome sequencing and annotation.</title>
        <authorList>
            <consortium name="The Broad Institute Genomics Platform"/>
            <consortium name="The Broad Institute Genome Sequencing Center for Infectious Disease"/>
            <person name="Wu L."/>
            <person name="Ma J."/>
        </authorList>
    </citation>
    <scope>NUCLEOTIDE SEQUENCE [LARGE SCALE GENOMIC DNA]</scope>
    <source>
        <strain evidence="3">JCM 17810</strain>
    </source>
</reference>
<sequence length="42" mass="4470">MAAISNQEGASTTGIRPTCPTTQPEVTRVPMRTELVLLTRAA</sequence>
<dbReference type="EMBL" id="BAABGN010000007">
    <property type="protein sequence ID" value="GAA4422372.1"/>
    <property type="molecule type" value="Genomic_DNA"/>
</dbReference>
<comment type="caution">
    <text evidence="2">The sequence shown here is derived from an EMBL/GenBank/DDBJ whole genome shotgun (WGS) entry which is preliminary data.</text>
</comment>
<dbReference type="Proteomes" id="UP001500622">
    <property type="component" value="Unassembled WGS sequence"/>
</dbReference>
<accession>A0ABP8L420</accession>